<dbReference type="PANTHER" id="PTHR47890">
    <property type="entry name" value="LD24308P"/>
    <property type="match status" value="1"/>
</dbReference>
<dbReference type="eggNOG" id="ENOG502QPIF">
    <property type="taxonomic scope" value="Eukaryota"/>
</dbReference>
<feature type="chain" id="PRO_5006457361" evidence="2">
    <location>
        <begin position="28"/>
        <end position="666"/>
    </location>
</feature>
<feature type="coiled-coil region" evidence="1">
    <location>
        <begin position="73"/>
        <end position="100"/>
    </location>
</feature>
<keyword evidence="2" id="KW-0732">Signal</keyword>
<dbReference type="OrthoDB" id="6366357at2759"/>
<evidence type="ECO:0000313" key="3">
    <source>
        <dbReference type="EMBL" id="EDW60259.2"/>
    </source>
</evidence>
<gene>
    <name evidence="3" type="primary">Dvir\GJ21381</name>
    <name evidence="3" type="ORF">Dvir_GJ21381</name>
</gene>
<dbReference type="InParanoid" id="B4LPM1"/>
<proteinExistence type="predicted"/>
<dbReference type="EMBL" id="CH940648">
    <property type="protein sequence ID" value="EDW60259.2"/>
    <property type="molecule type" value="Genomic_DNA"/>
</dbReference>
<keyword evidence="1" id="KW-0175">Coiled coil</keyword>
<dbReference type="PANTHER" id="PTHR47890:SF1">
    <property type="entry name" value="LD24308P"/>
    <property type="match status" value="1"/>
</dbReference>
<dbReference type="KEGG" id="dvi:6625370"/>
<dbReference type="Pfam" id="PF16061">
    <property type="entry name" value="DUF4803"/>
    <property type="match status" value="1"/>
</dbReference>
<organism evidence="3 4">
    <name type="scientific">Drosophila virilis</name>
    <name type="common">Fruit fly</name>
    <dbReference type="NCBI Taxonomy" id="7244"/>
    <lineage>
        <taxon>Eukaryota</taxon>
        <taxon>Metazoa</taxon>
        <taxon>Ecdysozoa</taxon>
        <taxon>Arthropoda</taxon>
        <taxon>Hexapoda</taxon>
        <taxon>Insecta</taxon>
        <taxon>Pterygota</taxon>
        <taxon>Neoptera</taxon>
        <taxon>Endopterygota</taxon>
        <taxon>Diptera</taxon>
        <taxon>Brachycera</taxon>
        <taxon>Muscomorpha</taxon>
        <taxon>Ephydroidea</taxon>
        <taxon>Drosophilidae</taxon>
        <taxon>Drosophila</taxon>
    </lineage>
</organism>
<name>B4LPM1_DROVI</name>
<dbReference type="STRING" id="7244.B4LPM1"/>
<evidence type="ECO:0000256" key="2">
    <source>
        <dbReference type="SAM" id="SignalP"/>
    </source>
</evidence>
<protein>
    <submittedName>
        <fullName evidence="3">Uncharacterized protein</fullName>
    </submittedName>
</protein>
<dbReference type="InterPro" id="IPR032062">
    <property type="entry name" value="DUF4803"/>
</dbReference>
<evidence type="ECO:0000256" key="1">
    <source>
        <dbReference type="SAM" id="Coils"/>
    </source>
</evidence>
<dbReference type="AlphaFoldDB" id="B4LPM1"/>
<dbReference type="Proteomes" id="UP000008792">
    <property type="component" value="Unassembled WGS sequence"/>
</dbReference>
<reference evidence="3 4" key="1">
    <citation type="journal article" date="2007" name="Nature">
        <title>Evolution of genes and genomes on the Drosophila phylogeny.</title>
        <authorList>
            <consortium name="Drosophila 12 Genomes Consortium"/>
            <person name="Clark A.G."/>
            <person name="Eisen M.B."/>
            <person name="Smith D.R."/>
            <person name="Bergman C.M."/>
            <person name="Oliver B."/>
            <person name="Markow T.A."/>
            <person name="Kaufman T.C."/>
            <person name="Kellis M."/>
            <person name="Gelbart W."/>
            <person name="Iyer V.N."/>
            <person name="Pollard D.A."/>
            <person name="Sackton T.B."/>
            <person name="Larracuente A.M."/>
            <person name="Singh N.D."/>
            <person name="Abad J.P."/>
            <person name="Abt D.N."/>
            <person name="Adryan B."/>
            <person name="Aguade M."/>
            <person name="Akashi H."/>
            <person name="Anderson W.W."/>
            <person name="Aquadro C.F."/>
            <person name="Ardell D.H."/>
            <person name="Arguello R."/>
            <person name="Artieri C.G."/>
            <person name="Barbash D.A."/>
            <person name="Barker D."/>
            <person name="Barsanti P."/>
            <person name="Batterham P."/>
            <person name="Batzoglou S."/>
            <person name="Begun D."/>
            <person name="Bhutkar A."/>
            <person name="Blanco E."/>
            <person name="Bosak S.A."/>
            <person name="Bradley R.K."/>
            <person name="Brand A.D."/>
            <person name="Brent M.R."/>
            <person name="Brooks A.N."/>
            <person name="Brown R.H."/>
            <person name="Butlin R.K."/>
            <person name="Caggese C."/>
            <person name="Calvi B.R."/>
            <person name="Bernardo de Carvalho A."/>
            <person name="Caspi A."/>
            <person name="Castrezana S."/>
            <person name="Celniker S.E."/>
            <person name="Chang J.L."/>
            <person name="Chapple C."/>
            <person name="Chatterji S."/>
            <person name="Chinwalla A."/>
            <person name="Civetta A."/>
            <person name="Clifton S.W."/>
            <person name="Comeron J.M."/>
            <person name="Costello J.C."/>
            <person name="Coyne J.A."/>
            <person name="Daub J."/>
            <person name="David R.G."/>
            <person name="Delcher A.L."/>
            <person name="Delehaunty K."/>
            <person name="Do C.B."/>
            <person name="Ebling H."/>
            <person name="Edwards K."/>
            <person name="Eickbush T."/>
            <person name="Evans J.D."/>
            <person name="Filipski A."/>
            <person name="Findeiss S."/>
            <person name="Freyhult E."/>
            <person name="Fulton L."/>
            <person name="Fulton R."/>
            <person name="Garcia A.C."/>
            <person name="Gardiner A."/>
            <person name="Garfield D.A."/>
            <person name="Garvin B.E."/>
            <person name="Gibson G."/>
            <person name="Gilbert D."/>
            <person name="Gnerre S."/>
            <person name="Godfrey J."/>
            <person name="Good R."/>
            <person name="Gotea V."/>
            <person name="Gravely B."/>
            <person name="Greenberg A.J."/>
            <person name="Griffiths-Jones S."/>
            <person name="Gross S."/>
            <person name="Guigo R."/>
            <person name="Gustafson E.A."/>
            <person name="Haerty W."/>
            <person name="Hahn M.W."/>
            <person name="Halligan D.L."/>
            <person name="Halpern A.L."/>
            <person name="Halter G.M."/>
            <person name="Han M.V."/>
            <person name="Heger A."/>
            <person name="Hillier L."/>
            <person name="Hinrichs A.S."/>
            <person name="Holmes I."/>
            <person name="Hoskins R.A."/>
            <person name="Hubisz M.J."/>
            <person name="Hultmark D."/>
            <person name="Huntley M.A."/>
            <person name="Jaffe D.B."/>
            <person name="Jagadeeshan S."/>
            <person name="Jeck W.R."/>
            <person name="Johnson J."/>
            <person name="Jones C.D."/>
            <person name="Jordan W.C."/>
            <person name="Karpen G.H."/>
            <person name="Kataoka E."/>
            <person name="Keightley P.D."/>
            <person name="Kheradpour P."/>
            <person name="Kirkness E.F."/>
            <person name="Koerich L.B."/>
            <person name="Kristiansen K."/>
            <person name="Kudrna D."/>
            <person name="Kulathinal R.J."/>
            <person name="Kumar S."/>
            <person name="Kwok R."/>
            <person name="Lander E."/>
            <person name="Langley C.H."/>
            <person name="Lapoint R."/>
            <person name="Lazzaro B.P."/>
            <person name="Lee S.J."/>
            <person name="Levesque L."/>
            <person name="Li R."/>
            <person name="Lin C.F."/>
            <person name="Lin M.F."/>
            <person name="Lindblad-Toh K."/>
            <person name="Llopart A."/>
            <person name="Long M."/>
            <person name="Low L."/>
            <person name="Lozovsky E."/>
            <person name="Lu J."/>
            <person name="Luo M."/>
            <person name="Machado C.A."/>
            <person name="Makalowski W."/>
            <person name="Marzo M."/>
            <person name="Matsuda M."/>
            <person name="Matzkin L."/>
            <person name="McAllister B."/>
            <person name="McBride C.S."/>
            <person name="McKernan B."/>
            <person name="McKernan K."/>
            <person name="Mendez-Lago M."/>
            <person name="Minx P."/>
            <person name="Mollenhauer M.U."/>
            <person name="Montooth K."/>
            <person name="Mount S.M."/>
            <person name="Mu X."/>
            <person name="Myers E."/>
            <person name="Negre B."/>
            <person name="Newfeld S."/>
            <person name="Nielsen R."/>
            <person name="Noor M.A."/>
            <person name="O'Grady P."/>
            <person name="Pachter L."/>
            <person name="Papaceit M."/>
            <person name="Parisi M.J."/>
            <person name="Parisi M."/>
            <person name="Parts L."/>
            <person name="Pedersen J.S."/>
            <person name="Pesole G."/>
            <person name="Phillippy A.M."/>
            <person name="Ponting C.P."/>
            <person name="Pop M."/>
            <person name="Porcelli D."/>
            <person name="Powell J.R."/>
            <person name="Prohaska S."/>
            <person name="Pruitt K."/>
            <person name="Puig M."/>
            <person name="Quesneville H."/>
            <person name="Ram K.R."/>
            <person name="Rand D."/>
            <person name="Rasmussen M.D."/>
            <person name="Reed L.K."/>
            <person name="Reenan R."/>
            <person name="Reily A."/>
            <person name="Remington K.A."/>
            <person name="Rieger T.T."/>
            <person name="Ritchie M.G."/>
            <person name="Robin C."/>
            <person name="Rogers Y.H."/>
            <person name="Rohde C."/>
            <person name="Rozas J."/>
            <person name="Rubenfield M.J."/>
            <person name="Ruiz A."/>
            <person name="Russo S."/>
            <person name="Salzberg S.L."/>
            <person name="Sanchez-Gracia A."/>
            <person name="Saranga D.J."/>
            <person name="Sato H."/>
            <person name="Schaeffer S.W."/>
            <person name="Schatz M.C."/>
            <person name="Schlenke T."/>
            <person name="Schwartz R."/>
            <person name="Segarra C."/>
            <person name="Singh R.S."/>
            <person name="Sirot L."/>
            <person name="Sirota M."/>
            <person name="Sisneros N.B."/>
            <person name="Smith C.D."/>
            <person name="Smith T.F."/>
            <person name="Spieth J."/>
            <person name="Stage D.E."/>
            <person name="Stark A."/>
            <person name="Stephan W."/>
            <person name="Strausberg R.L."/>
            <person name="Strempel S."/>
            <person name="Sturgill D."/>
            <person name="Sutton G."/>
            <person name="Sutton G.G."/>
            <person name="Tao W."/>
            <person name="Teichmann S."/>
            <person name="Tobari Y.N."/>
            <person name="Tomimura Y."/>
            <person name="Tsolas J.M."/>
            <person name="Valente V.L."/>
            <person name="Venter E."/>
            <person name="Venter J.C."/>
            <person name="Vicario S."/>
            <person name="Vieira F.G."/>
            <person name="Vilella A.J."/>
            <person name="Villasante A."/>
            <person name="Walenz B."/>
            <person name="Wang J."/>
            <person name="Wasserman M."/>
            <person name="Watts T."/>
            <person name="Wilson D."/>
            <person name="Wilson R.K."/>
            <person name="Wing R.A."/>
            <person name="Wolfner M.F."/>
            <person name="Wong A."/>
            <person name="Wong G.K."/>
            <person name="Wu C.I."/>
            <person name="Wu G."/>
            <person name="Yamamoto D."/>
            <person name="Yang H.P."/>
            <person name="Yang S.P."/>
            <person name="Yorke J.A."/>
            <person name="Yoshida K."/>
            <person name="Zdobnov E."/>
            <person name="Zhang P."/>
            <person name="Zhang Y."/>
            <person name="Zimin A.V."/>
            <person name="Baldwin J."/>
            <person name="Abdouelleil A."/>
            <person name="Abdulkadir J."/>
            <person name="Abebe A."/>
            <person name="Abera B."/>
            <person name="Abreu J."/>
            <person name="Acer S.C."/>
            <person name="Aftuck L."/>
            <person name="Alexander A."/>
            <person name="An P."/>
            <person name="Anderson E."/>
            <person name="Anderson S."/>
            <person name="Arachi H."/>
            <person name="Azer M."/>
            <person name="Bachantsang P."/>
            <person name="Barry A."/>
            <person name="Bayul T."/>
            <person name="Berlin A."/>
            <person name="Bessette D."/>
            <person name="Bloom T."/>
            <person name="Blye J."/>
            <person name="Boguslavskiy L."/>
            <person name="Bonnet C."/>
            <person name="Boukhgalter B."/>
            <person name="Bourzgui I."/>
            <person name="Brown A."/>
            <person name="Cahill P."/>
            <person name="Channer S."/>
            <person name="Cheshatsang Y."/>
            <person name="Chuda L."/>
            <person name="Citroen M."/>
            <person name="Collymore A."/>
            <person name="Cooke P."/>
            <person name="Costello M."/>
            <person name="D'Aco K."/>
            <person name="Daza R."/>
            <person name="De Haan G."/>
            <person name="DeGray S."/>
            <person name="DeMaso C."/>
            <person name="Dhargay N."/>
            <person name="Dooley K."/>
            <person name="Dooley E."/>
            <person name="Doricent M."/>
            <person name="Dorje P."/>
            <person name="Dorjee K."/>
            <person name="Dupes A."/>
            <person name="Elong R."/>
            <person name="Falk J."/>
            <person name="Farina A."/>
            <person name="Faro S."/>
            <person name="Ferguson D."/>
            <person name="Fisher S."/>
            <person name="Foley C.D."/>
            <person name="Franke A."/>
            <person name="Friedrich D."/>
            <person name="Gadbois L."/>
            <person name="Gearin G."/>
            <person name="Gearin C.R."/>
            <person name="Giannoukos G."/>
            <person name="Goode T."/>
            <person name="Graham J."/>
            <person name="Grandbois E."/>
            <person name="Grewal S."/>
            <person name="Gyaltsen K."/>
            <person name="Hafez N."/>
            <person name="Hagos B."/>
            <person name="Hall J."/>
            <person name="Henson C."/>
            <person name="Hollinger A."/>
            <person name="Honan T."/>
            <person name="Huard M.D."/>
            <person name="Hughes L."/>
            <person name="Hurhula B."/>
            <person name="Husby M.E."/>
            <person name="Kamat A."/>
            <person name="Kanga B."/>
            <person name="Kashin S."/>
            <person name="Khazanovich D."/>
            <person name="Kisner P."/>
            <person name="Lance K."/>
            <person name="Lara M."/>
            <person name="Lee W."/>
            <person name="Lennon N."/>
            <person name="Letendre F."/>
            <person name="LeVine R."/>
            <person name="Lipovsky A."/>
            <person name="Liu X."/>
            <person name="Liu J."/>
            <person name="Liu S."/>
            <person name="Lokyitsang T."/>
            <person name="Lokyitsang Y."/>
            <person name="Lubonja R."/>
            <person name="Lui A."/>
            <person name="MacDonald P."/>
            <person name="Magnisalis V."/>
            <person name="Maru K."/>
            <person name="Matthews C."/>
            <person name="McCusker W."/>
            <person name="McDonough S."/>
            <person name="Mehta T."/>
            <person name="Meldrim J."/>
            <person name="Meneus L."/>
            <person name="Mihai O."/>
            <person name="Mihalev A."/>
            <person name="Mihova T."/>
            <person name="Mittelman R."/>
            <person name="Mlenga V."/>
            <person name="Montmayeur A."/>
            <person name="Mulrain L."/>
            <person name="Navidi A."/>
            <person name="Naylor J."/>
            <person name="Negash T."/>
            <person name="Nguyen T."/>
            <person name="Nguyen N."/>
            <person name="Nicol R."/>
            <person name="Norbu C."/>
            <person name="Norbu N."/>
            <person name="Novod N."/>
            <person name="O'Neill B."/>
            <person name="Osman S."/>
            <person name="Markiewicz E."/>
            <person name="Oyono O.L."/>
            <person name="Patti C."/>
            <person name="Phunkhang P."/>
            <person name="Pierre F."/>
            <person name="Priest M."/>
            <person name="Raghuraman S."/>
            <person name="Rege F."/>
            <person name="Reyes R."/>
            <person name="Rise C."/>
            <person name="Rogov P."/>
            <person name="Ross K."/>
            <person name="Ryan E."/>
            <person name="Settipalli S."/>
            <person name="Shea T."/>
            <person name="Sherpa N."/>
            <person name="Shi L."/>
            <person name="Shih D."/>
            <person name="Sparrow T."/>
            <person name="Spaulding J."/>
            <person name="Stalker J."/>
            <person name="Stange-Thomann N."/>
            <person name="Stavropoulos S."/>
            <person name="Stone C."/>
            <person name="Strader C."/>
            <person name="Tesfaye S."/>
            <person name="Thomson T."/>
            <person name="Thoulutsang Y."/>
            <person name="Thoulutsang D."/>
            <person name="Topham K."/>
            <person name="Topping I."/>
            <person name="Tsamla T."/>
            <person name="Vassiliev H."/>
            <person name="Vo A."/>
            <person name="Wangchuk T."/>
            <person name="Wangdi T."/>
            <person name="Weiand M."/>
            <person name="Wilkinson J."/>
            <person name="Wilson A."/>
            <person name="Yadav S."/>
            <person name="Young G."/>
            <person name="Yu Q."/>
            <person name="Zembek L."/>
            <person name="Zhong D."/>
            <person name="Zimmer A."/>
            <person name="Zwirko Z."/>
            <person name="Jaffe D.B."/>
            <person name="Alvarez P."/>
            <person name="Brockman W."/>
            <person name="Butler J."/>
            <person name="Chin C."/>
            <person name="Gnerre S."/>
            <person name="Grabherr M."/>
            <person name="Kleber M."/>
            <person name="Mauceli E."/>
            <person name="MacCallum I."/>
        </authorList>
    </citation>
    <scope>NUCLEOTIDE SEQUENCE [LARGE SCALE GENOMIC DNA]</scope>
    <source>
        <strain evidence="4">Tucson 15010-1051.87</strain>
    </source>
</reference>
<accession>B4LPM1</accession>
<sequence>MRLHFGTGMLFLILRLFEIMSVERVASSNIVADTVDIIKLIHELSSSLLKAWNLIEDLPLGNSNDIPLMNENQRQIMSSIEQVNNQISNLEEKQAEYFTMTIETLKREFHAESELTHKMTYVGDITRSILQRYRDMIDYNKYKDNVNPYTLRNFAEWTVKPGPSSIGYLLEMLHTYIYGEAENNATQSLFAKLVSSYESDVEQLCASNRSPQQFAYDMYTKATLIEIKGYIMLEFSWMVLRDFGLGNFTQQMLLMRSKYQQRLQHSQQILRQVLAYTGRIYWRCDPRPREHVLGKTYDEITRLMQGYVENEINLNTESSCYQSCEDYQDVRVTGCQKNEFCNDQPKCAGRVHSCRFIDSNMDVCQSYGNSSRRYEFIHYDNDRLLNIDEDGIQNLVCSRGSNRVKSWSFYLFWRCHYCFCLCDEPGPQSDRFFSLRDTLSDFKQNKIVTGARFIKDQRIFHLQLQQGELLPGGLINQSSLDWIPLESFDVNHVDIRNGFDYHELTFESRSLGLDEITAKNDSLVVTGARFRVIDKHLNLAVRFSLFNFTTGRLLNPEVNSLWLGNNADKPRQKLLLKNPNKPTKTTVKSVPLSKNNQFMEFISSSMDMDAAQSTVPFIDVQDVVTNPAMSISGLGIYHKGKKGFGGFFAPKIVTFNLLHKLMQPQT</sequence>
<feature type="signal peptide" evidence="2">
    <location>
        <begin position="1"/>
        <end position="27"/>
    </location>
</feature>
<keyword evidence="4" id="KW-1185">Reference proteome</keyword>
<dbReference type="HOGENOM" id="CLU_015334_0_0_1"/>
<evidence type="ECO:0000313" key="4">
    <source>
        <dbReference type="Proteomes" id="UP000008792"/>
    </source>
</evidence>